<reference evidence="4" key="1">
    <citation type="submission" date="2023-07" db="EMBL/GenBank/DDBJ databases">
        <title>30 novel species of actinomycetes from the DSMZ collection.</title>
        <authorList>
            <person name="Nouioui I."/>
        </authorList>
    </citation>
    <scope>NUCLEOTIDE SEQUENCE [LARGE SCALE GENOMIC DNA]</scope>
    <source>
        <strain evidence="4">DSM 42041</strain>
    </source>
</reference>
<dbReference type="InterPro" id="IPR023365">
    <property type="entry name" value="Sortase_dom-sf"/>
</dbReference>
<evidence type="ECO:0000256" key="2">
    <source>
        <dbReference type="SAM" id="MobiDB-lite"/>
    </source>
</evidence>
<dbReference type="InterPro" id="IPR005754">
    <property type="entry name" value="Sortase"/>
</dbReference>
<feature type="region of interest" description="Disordered" evidence="2">
    <location>
        <begin position="43"/>
        <end position="89"/>
    </location>
</feature>
<dbReference type="Proteomes" id="UP001183414">
    <property type="component" value="Unassembled WGS sequence"/>
</dbReference>
<dbReference type="RefSeq" id="WP_311674886.1">
    <property type="nucleotide sequence ID" value="NZ_JAVREQ010000020.1"/>
</dbReference>
<accession>A0ABU2NW43</accession>
<dbReference type="InterPro" id="IPR042001">
    <property type="entry name" value="Sortase_F"/>
</dbReference>
<feature type="compositionally biased region" description="Low complexity" evidence="2">
    <location>
        <begin position="56"/>
        <end position="65"/>
    </location>
</feature>
<feature type="compositionally biased region" description="Basic and acidic residues" evidence="2">
    <location>
        <begin position="70"/>
        <end position="80"/>
    </location>
</feature>
<dbReference type="NCBIfam" id="NF033748">
    <property type="entry name" value="class_F_sortase"/>
    <property type="match status" value="1"/>
</dbReference>
<evidence type="ECO:0000256" key="1">
    <source>
        <dbReference type="ARBA" id="ARBA00022801"/>
    </source>
</evidence>
<dbReference type="Gene3D" id="2.40.260.10">
    <property type="entry name" value="Sortase"/>
    <property type="match status" value="1"/>
</dbReference>
<protein>
    <submittedName>
        <fullName evidence="3">Class F sortase</fullName>
    </submittedName>
</protein>
<keyword evidence="1" id="KW-0378">Hydrolase</keyword>
<dbReference type="SUPFAM" id="SSF63817">
    <property type="entry name" value="Sortase"/>
    <property type="match status" value="1"/>
</dbReference>
<comment type="caution">
    <text evidence="3">The sequence shown here is derived from an EMBL/GenBank/DDBJ whole genome shotgun (WGS) entry which is preliminary data.</text>
</comment>
<evidence type="ECO:0000313" key="3">
    <source>
        <dbReference type="EMBL" id="MDT0381204.1"/>
    </source>
</evidence>
<evidence type="ECO:0000313" key="4">
    <source>
        <dbReference type="Proteomes" id="UP001183414"/>
    </source>
</evidence>
<sequence>MDDDRSPFRELLRQAQDLLPRGGRAAVGAAAFALVIGLTLIRTGTDAPPRPPQPDPAAARSAATPPGEPSPDHRTGDGARRLPPVRAPIAASPPRRVVIPAAGVDAPVTPVGLGPEGLLEVPPPQAENLAGWYEGAATPGERGTAVVVGHVDNASGPAVFFRLGAVQRGSEVRVARKDGRTAVFTVYAVELHRKEAFPGDRVYRDTGRAELRVITCGGGYAEETGYQGNVVAYARLTGVR</sequence>
<dbReference type="CDD" id="cd05829">
    <property type="entry name" value="Sortase_F"/>
    <property type="match status" value="1"/>
</dbReference>
<organism evidence="3 4">
    <name type="scientific">Streptomyces hazeniae</name>
    <dbReference type="NCBI Taxonomy" id="3075538"/>
    <lineage>
        <taxon>Bacteria</taxon>
        <taxon>Bacillati</taxon>
        <taxon>Actinomycetota</taxon>
        <taxon>Actinomycetes</taxon>
        <taxon>Kitasatosporales</taxon>
        <taxon>Streptomycetaceae</taxon>
        <taxon>Streptomyces</taxon>
    </lineage>
</organism>
<proteinExistence type="predicted"/>
<dbReference type="EMBL" id="JAVREQ010000020">
    <property type="protein sequence ID" value="MDT0381204.1"/>
    <property type="molecule type" value="Genomic_DNA"/>
</dbReference>
<keyword evidence="4" id="KW-1185">Reference proteome</keyword>
<name>A0ABU2NW43_9ACTN</name>
<dbReference type="Pfam" id="PF04203">
    <property type="entry name" value="Sortase"/>
    <property type="match status" value="1"/>
</dbReference>
<gene>
    <name evidence="3" type="ORF">RM572_20820</name>
</gene>